<name>A0A9P4U9A7_9PLEO</name>
<accession>A0A9P4U9A7</accession>
<keyword evidence="4" id="KW-1185">Reference proteome</keyword>
<keyword evidence="2" id="KW-1133">Transmembrane helix</keyword>
<evidence type="ECO:0000313" key="4">
    <source>
        <dbReference type="Proteomes" id="UP000799764"/>
    </source>
</evidence>
<organism evidence="3 4">
    <name type="scientific">Karstenula rhodostoma CBS 690.94</name>
    <dbReference type="NCBI Taxonomy" id="1392251"/>
    <lineage>
        <taxon>Eukaryota</taxon>
        <taxon>Fungi</taxon>
        <taxon>Dikarya</taxon>
        <taxon>Ascomycota</taxon>
        <taxon>Pezizomycotina</taxon>
        <taxon>Dothideomycetes</taxon>
        <taxon>Pleosporomycetidae</taxon>
        <taxon>Pleosporales</taxon>
        <taxon>Massarineae</taxon>
        <taxon>Didymosphaeriaceae</taxon>
        <taxon>Karstenula</taxon>
    </lineage>
</organism>
<evidence type="ECO:0000313" key="3">
    <source>
        <dbReference type="EMBL" id="KAF2440857.1"/>
    </source>
</evidence>
<feature type="compositionally biased region" description="Low complexity" evidence="1">
    <location>
        <begin position="64"/>
        <end position="73"/>
    </location>
</feature>
<sequence length="237" mass="26851">MRRTPHHPSPASVPRATSKTNLTTPPSVRINLSDDINLSEDGDPVGPTLNPNYRPTGKSTYWNTAPSPTPSASDSELSEQDPHEEESSRLHAAHLSAAQTHLRDRKTALVARYGRAIPARYLGAADEEYQKRVRFAEERYGPGRVQEASREAGRKKDKQEEVYELWDVMRERDVAEKRARRWRWRFVVAVVIVGVVLVLLLGTWVGKEELRFRMATCLAEREEEYWFAQEGGGEGGL</sequence>
<proteinExistence type="predicted"/>
<dbReference type="Proteomes" id="UP000799764">
    <property type="component" value="Unassembled WGS sequence"/>
</dbReference>
<feature type="compositionally biased region" description="Polar residues" evidence="1">
    <location>
        <begin position="49"/>
        <end position="63"/>
    </location>
</feature>
<reference evidence="3" key="1">
    <citation type="journal article" date="2020" name="Stud. Mycol.">
        <title>101 Dothideomycetes genomes: a test case for predicting lifestyles and emergence of pathogens.</title>
        <authorList>
            <person name="Haridas S."/>
            <person name="Albert R."/>
            <person name="Binder M."/>
            <person name="Bloem J."/>
            <person name="Labutti K."/>
            <person name="Salamov A."/>
            <person name="Andreopoulos B."/>
            <person name="Baker S."/>
            <person name="Barry K."/>
            <person name="Bills G."/>
            <person name="Bluhm B."/>
            <person name="Cannon C."/>
            <person name="Castanera R."/>
            <person name="Culley D."/>
            <person name="Daum C."/>
            <person name="Ezra D."/>
            <person name="Gonzalez J."/>
            <person name="Henrissat B."/>
            <person name="Kuo A."/>
            <person name="Liang C."/>
            <person name="Lipzen A."/>
            <person name="Lutzoni F."/>
            <person name="Magnuson J."/>
            <person name="Mondo S."/>
            <person name="Nolan M."/>
            <person name="Ohm R."/>
            <person name="Pangilinan J."/>
            <person name="Park H.-J."/>
            <person name="Ramirez L."/>
            <person name="Alfaro M."/>
            <person name="Sun H."/>
            <person name="Tritt A."/>
            <person name="Yoshinaga Y."/>
            <person name="Zwiers L.-H."/>
            <person name="Turgeon B."/>
            <person name="Goodwin S."/>
            <person name="Spatafora J."/>
            <person name="Crous P."/>
            <person name="Grigoriev I."/>
        </authorList>
    </citation>
    <scope>NUCLEOTIDE SEQUENCE</scope>
    <source>
        <strain evidence="3">CBS 690.94</strain>
    </source>
</reference>
<keyword evidence="2" id="KW-0812">Transmembrane</keyword>
<feature type="compositionally biased region" description="Polar residues" evidence="1">
    <location>
        <begin position="15"/>
        <end position="26"/>
    </location>
</feature>
<keyword evidence="2" id="KW-0472">Membrane</keyword>
<feature type="region of interest" description="Disordered" evidence="1">
    <location>
        <begin position="1"/>
        <end position="90"/>
    </location>
</feature>
<evidence type="ECO:0000256" key="2">
    <source>
        <dbReference type="SAM" id="Phobius"/>
    </source>
</evidence>
<comment type="caution">
    <text evidence="3">The sequence shown here is derived from an EMBL/GenBank/DDBJ whole genome shotgun (WGS) entry which is preliminary data.</text>
</comment>
<protein>
    <submittedName>
        <fullName evidence="3">Uncharacterized protein</fullName>
    </submittedName>
</protein>
<evidence type="ECO:0000256" key="1">
    <source>
        <dbReference type="SAM" id="MobiDB-lite"/>
    </source>
</evidence>
<dbReference type="AlphaFoldDB" id="A0A9P4U9A7"/>
<gene>
    <name evidence="3" type="ORF">P171DRAFT_488446</name>
</gene>
<dbReference type="EMBL" id="MU001506">
    <property type="protein sequence ID" value="KAF2440857.1"/>
    <property type="molecule type" value="Genomic_DNA"/>
</dbReference>
<feature type="transmembrane region" description="Helical" evidence="2">
    <location>
        <begin position="186"/>
        <end position="205"/>
    </location>
</feature>